<dbReference type="AlphaFoldDB" id="A0A195BVE7"/>
<reference evidence="1 2" key="1">
    <citation type="submission" date="2015-09" db="EMBL/GenBank/DDBJ databases">
        <title>Atta colombica WGS genome.</title>
        <authorList>
            <person name="Nygaard S."/>
            <person name="Hu H."/>
            <person name="Boomsma J."/>
            <person name="Zhang G."/>
        </authorList>
    </citation>
    <scope>NUCLEOTIDE SEQUENCE [LARGE SCALE GENOMIC DNA]</scope>
    <source>
        <strain evidence="1">Treedump-2</strain>
        <tissue evidence="1">Whole body</tissue>
    </source>
</reference>
<evidence type="ECO:0000313" key="1">
    <source>
        <dbReference type="EMBL" id="KYM91455.1"/>
    </source>
</evidence>
<protein>
    <submittedName>
        <fullName evidence="1">Uncharacterized protein</fullName>
    </submittedName>
</protein>
<dbReference type="EMBL" id="KQ976407">
    <property type="protein sequence ID" value="KYM91455.1"/>
    <property type="molecule type" value="Genomic_DNA"/>
</dbReference>
<sequence>MESDIWKGRNLFRRPIYDVSLIWRVDEMPAIVRQLRSR</sequence>
<evidence type="ECO:0000313" key="2">
    <source>
        <dbReference type="Proteomes" id="UP000078540"/>
    </source>
</evidence>
<keyword evidence="2" id="KW-1185">Reference proteome</keyword>
<accession>A0A195BVE7</accession>
<gene>
    <name evidence="1" type="ORF">ALC53_01523</name>
</gene>
<organism evidence="1 2">
    <name type="scientific">Atta colombica</name>
    <dbReference type="NCBI Taxonomy" id="520822"/>
    <lineage>
        <taxon>Eukaryota</taxon>
        <taxon>Metazoa</taxon>
        <taxon>Ecdysozoa</taxon>
        <taxon>Arthropoda</taxon>
        <taxon>Hexapoda</taxon>
        <taxon>Insecta</taxon>
        <taxon>Pterygota</taxon>
        <taxon>Neoptera</taxon>
        <taxon>Endopterygota</taxon>
        <taxon>Hymenoptera</taxon>
        <taxon>Apocrita</taxon>
        <taxon>Aculeata</taxon>
        <taxon>Formicoidea</taxon>
        <taxon>Formicidae</taxon>
        <taxon>Myrmicinae</taxon>
        <taxon>Atta</taxon>
    </lineage>
</organism>
<dbReference type="Proteomes" id="UP000078540">
    <property type="component" value="Unassembled WGS sequence"/>
</dbReference>
<proteinExistence type="predicted"/>
<name>A0A195BVE7_9HYME</name>